<dbReference type="AlphaFoldDB" id="A0AAE7U8R5"/>
<gene>
    <name evidence="1" type="primary">prli42</name>
    <name evidence="1" type="ORF">KYI11_07365</name>
</gene>
<reference evidence="1 2" key="1">
    <citation type="submission" date="2021-07" db="EMBL/GenBank/DDBJ databases">
        <title>Prevalence and characterization of methicillin-resistant Macrococcus spp. in food producing animals and meat in Switzerland in 2019.</title>
        <authorList>
            <person name="Keller J.E."/>
            <person name="Schwendener S."/>
            <person name="Neuenschwander J."/>
            <person name="Overesch G."/>
            <person name="Perreten V."/>
        </authorList>
    </citation>
    <scope>NUCLEOTIDE SEQUENCE [LARGE SCALE GENOMIC DNA]</scope>
    <source>
        <strain evidence="1 2">19Msa0936</strain>
    </source>
</reference>
<dbReference type="InterPro" id="IPR049722">
    <property type="entry name" value="Prli42-like"/>
</dbReference>
<dbReference type="GeneID" id="99097770"/>
<proteinExistence type="predicted"/>
<keyword evidence="2" id="KW-1185">Reference proteome</keyword>
<accession>A0AAE7U8R5</accession>
<evidence type="ECO:0000313" key="2">
    <source>
        <dbReference type="Proteomes" id="UP000826802"/>
    </source>
</evidence>
<dbReference type="EMBL" id="CP079981">
    <property type="protein sequence ID" value="QYA41463.1"/>
    <property type="molecule type" value="Genomic_DNA"/>
</dbReference>
<protein>
    <submittedName>
        <fullName evidence="1">Stressosome-associated protein Prli42</fullName>
    </submittedName>
</protein>
<organism evidence="1 2">
    <name type="scientific">Macrococcoides bohemicum</name>
    <dbReference type="NCBI Taxonomy" id="1903056"/>
    <lineage>
        <taxon>Bacteria</taxon>
        <taxon>Bacillati</taxon>
        <taxon>Bacillota</taxon>
        <taxon>Bacilli</taxon>
        <taxon>Bacillales</taxon>
        <taxon>Staphylococcaceae</taxon>
        <taxon>Macrococcoides</taxon>
    </lineage>
</organism>
<name>A0AAE7U8R5_9STAP</name>
<evidence type="ECO:0000313" key="1">
    <source>
        <dbReference type="EMBL" id="QYA41463.1"/>
    </source>
</evidence>
<sequence>MNNKTARKVFIIVLLVLIVAALVLSAVLPYLNM</sequence>
<dbReference type="RefSeq" id="WP_157742174.1">
    <property type="nucleotide sequence ID" value="NZ_CP054482.1"/>
</dbReference>
<dbReference type="NCBIfam" id="NF033880">
    <property type="entry name" value="Prli42"/>
    <property type="match status" value="1"/>
</dbReference>
<dbReference type="Proteomes" id="UP000826802">
    <property type="component" value="Chromosome"/>
</dbReference>